<dbReference type="InterPro" id="IPR013760">
    <property type="entry name" value="Topo_IIA-like_dom_sf"/>
</dbReference>
<dbReference type="InterPro" id="IPR035516">
    <property type="entry name" value="Gyrase/topoIV_suA_C"/>
</dbReference>
<dbReference type="STRING" id="232089.SAMN05443544_2277"/>
<keyword evidence="13" id="KW-1185">Reference proteome</keyword>
<dbReference type="InterPro" id="IPR013757">
    <property type="entry name" value="Topo_IIA_A_a_sf"/>
</dbReference>
<dbReference type="Proteomes" id="UP000184699">
    <property type="component" value="Unassembled WGS sequence"/>
</dbReference>
<comment type="catalytic activity">
    <reaction evidence="1 9 10">
        <text>ATP-dependent breakage, passage and rejoining of double-stranded DNA.</text>
        <dbReference type="EC" id="5.6.2.2"/>
    </reaction>
</comment>
<evidence type="ECO:0000256" key="10">
    <source>
        <dbReference type="PROSITE-ProRule" id="PRU01384"/>
    </source>
</evidence>
<dbReference type="Gene3D" id="2.120.10.90">
    <property type="entry name" value="DNA gyrase/topoisomerase IV, subunit A, C-terminal"/>
    <property type="match status" value="1"/>
</dbReference>
<reference evidence="13" key="1">
    <citation type="submission" date="2016-11" db="EMBL/GenBank/DDBJ databases">
        <authorList>
            <person name="Varghese N."/>
            <person name="Submissions S."/>
        </authorList>
    </citation>
    <scope>NUCLEOTIDE SEQUENCE [LARGE SCALE GENOMIC DNA]</scope>
    <source>
        <strain evidence="13">DSM 8595</strain>
    </source>
</reference>
<proteinExistence type="inferred from homology"/>
<dbReference type="Gene3D" id="3.90.199.10">
    <property type="entry name" value="Topoisomerase II, domain 5"/>
    <property type="match status" value="1"/>
</dbReference>
<keyword evidence="4 9" id="KW-0067">ATP-binding</keyword>
<dbReference type="EMBL" id="FSRJ01000003">
    <property type="protein sequence ID" value="SIO02298.1"/>
    <property type="molecule type" value="Genomic_DNA"/>
</dbReference>
<accession>A0A1N6G457</accession>
<dbReference type="PANTHER" id="PTHR43493:SF5">
    <property type="entry name" value="DNA GYRASE SUBUNIT A, CHLOROPLASTIC_MITOCHONDRIAL"/>
    <property type="match status" value="1"/>
</dbReference>
<dbReference type="Pfam" id="PF00521">
    <property type="entry name" value="DNA_topoisoIV"/>
    <property type="match status" value="1"/>
</dbReference>
<name>A0A1N6G457_9MICO</name>
<evidence type="ECO:0000256" key="4">
    <source>
        <dbReference type="ARBA" id="ARBA00022840"/>
    </source>
</evidence>
<dbReference type="Gene3D" id="1.10.268.10">
    <property type="entry name" value="Topoisomerase, domain 3"/>
    <property type="match status" value="1"/>
</dbReference>
<dbReference type="NCBIfam" id="NF004044">
    <property type="entry name" value="PRK05561.1"/>
    <property type="match status" value="1"/>
</dbReference>
<dbReference type="InterPro" id="IPR006691">
    <property type="entry name" value="GyrA/parC_rep"/>
</dbReference>
<comment type="function">
    <text evidence="9">A type II topoisomerase that negatively supercoils closed circular double-stranded (ds) DNA in an ATP-dependent manner to modulate DNA topology and maintain chromosomes in an underwound state. Negative supercoiling favors strand separation, and DNA replication, transcription, recombination and repair, all of which involve strand separation. Also able to catalyze the interconversion of other topological isomers of dsDNA rings, including catenanes and knotted rings. Type II topoisomerases break and join 2 DNA strands simultaneously in an ATP-dependent manner.</text>
</comment>
<dbReference type="GO" id="GO:0006261">
    <property type="term" value="P:DNA-templated DNA replication"/>
    <property type="evidence" value="ECO:0007669"/>
    <property type="project" value="UniProtKB-UniRule"/>
</dbReference>
<dbReference type="InterPro" id="IPR050220">
    <property type="entry name" value="Type_II_DNA_Topoisomerases"/>
</dbReference>
<evidence type="ECO:0000256" key="5">
    <source>
        <dbReference type="ARBA" id="ARBA00023029"/>
    </source>
</evidence>
<dbReference type="FunFam" id="2.120.10.90:FF:000005">
    <property type="entry name" value="DNA topoisomerase 4 subunit A"/>
    <property type="match status" value="1"/>
</dbReference>
<dbReference type="FunFam" id="3.30.1360.40:FF:000002">
    <property type="entry name" value="DNA gyrase subunit A"/>
    <property type="match status" value="1"/>
</dbReference>
<dbReference type="PANTHER" id="PTHR43493">
    <property type="entry name" value="DNA GYRASE/TOPOISOMERASE SUBUNIT A"/>
    <property type="match status" value="1"/>
</dbReference>
<dbReference type="InterPro" id="IPR013758">
    <property type="entry name" value="Topo_IIA_A/C_ab"/>
</dbReference>
<feature type="short sequence motif" description="GyrA-box" evidence="9">
    <location>
        <begin position="541"/>
        <end position="547"/>
    </location>
</feature>
<organism evidence="12 13">
    <name type="scientific">Agromyces cerinus subsp. cerinus</name>
    <dbReference type="NCBI Taxonomy" id="232089"/>
    <lineage>
        <taxon>Bacteria</taxon>
        <taxon>Bacillati</taxon>
        <taxon>Actinomycetota</taxon>
        <taxon>Actinomycetes</taxon>
        <taxon>Micrococcales</taxon>
        <taxon>Microbacteriaceae</taxon>
        <taxon>Agromyces</taxon>
    </lineage>
</organism>
<evidence type="ECO:0000313" key="12">
    <source>
        <dbReference type="EMBL" id="SIO02298.1"/>
    </source>
</evidence>
<dbReference type="HAMAP" id="MF_01897">
    <property type="entry name" value="GyrA"/>
    <property type="match status" value="1"/>
</dbReference>
<evidence type="ECO:0000256" key="8">
    <source>
        <dbReference type="ARBA" id="ARBA00063644"/>
    </source>
</evidence>
<dbReference type="GO" id="GO:0006265">
    <property type="term" value="P:DNA topological change"/>
    <property type="evidence" value="ECO:0007669"/>
    <property type="project" value="UniProtKB-UniRule"/>
</dbReference>
<keyword evidence="7 9" id="KW-0413">Isomerase</keyword>
<evidence type="ECO:0000256" key="6">
    <source>
        <dbReference type="ARBA" id="ARBA00023125"/>
    </source>
</evidence>
<dbReference type="SUPFAM" id="SSF56719">
    <property type="entry name" value="Type II DNA topoisomerase"/>
    <property type="match status" value="1"/>
</dbReference>
<comment type="subcellular location">
    <subcellularLocation>
        <location evidence="9">Cytoplasm</location>
    </subcellularLocation>
</comment>
<keyword evidence="6 9" id="KW-0238">DNA-binding</keyword>
<dbReference type="GO" id="GO:0005694">
    <property type="term" value="C:chromosome"/>
    <property type="evidence" value="ECO:0007669"/>
    <property type="project" value="InterPro"/>
</dbReference>
<dbReference type="GO" id="GO:0034335">
    <property type="term" value="F:DNA negative supercoiling activity"/>
    <property type="evidence" value="ECO:0007669"/>
    <property type="project" value="UniProtKB-ARBA"/>
</dbReference>
<dbReference type="NCBIfam" id="TIGR01063">
    <property type="entry name" value="gyrA"/>
    <property type="match status" value="1"/>
</dbReference>
<keyword evidence="9" id="KW-0963">Cytoplasm</keyword>
<dbReference type="Pfam" id="PF03989">
    <property type="entry name" value="DNA_gyraseA_C"/>
    <property type="match status" value="6"/>
</dbReference>
<dbReference type="PROSITE" id="PS52040">
    <property type="entry name" value="TOPO_IIA"/>
    <property type="match status" value="1"/>
</dbReference>
<feature type="active site" description="O-(5'-phospho-DNA)-tyrosine intermediate" evidence="9 10">
    <location>
        <position position="133"/>
    </location>
</feature>
<dbReference type="SMART" id="SM00434">
    <property type="entry name" value="TOP4c"/>
    <property type="match status" value="1"/>
</dbReference>
<dbReference type="InterPro" id="IPR002205">
    <property type="entry name" value="Topo_IIA_dom_A"/>
</dbReference>
<dbReference type="FunFam" id="1.10.268.10:FF:000001">
    <property type="entry name" value="DNA gyrase subunit A"/>
    <property type="match status" value="1"/>
</dbReference>
<dbReference type="Gene3D" id="3.30.1360.40">
    <property type="match status" value="1"/>
</dbReference>
<evidence type="ECO:0000256" key="9">
    <source>
        <dbReference type="HAMAP-Rule" id="MF_01897"/>
    </source>
</evidence>
<dbReference type="SUPFAM" id="SSF101904">
    <property type="entry name" value="GyrA/ParC C-terminal domain-like"/>
    <property type="match status" value="1"/>
</dbReference>
<dbReference type="EC" id="5.6.2.2" evidence="9"/>
<gene>
    <name evidence="9" type="primary">gyrA</name>
    <name evidence="12" type="ORF">SAMN05443544_2277</name>
</gene>
<dbReference type="AlphaFoldDB" id="A0A1N6G457"/>
<dbReference type="CDD" id="cd00187">
    <property type="entry name" value="TOP4c"/>
    <property type="match status" value="1"/>
</dbReference>
<dbReference type="GO" id="GO:0003677">
    <property type="term" value="F:DNA binding"/>
    <property type="evidence" value="ECO:0007669"/>
    <property type="project" value="UniProtKB-UniRule"/>
</dbReference>
<comment type="subunit">
    <text evidence="8">Heterotetramer composed of ParC and ParE.</text>
</comment>
<evidence type="ECO:0000259" key="11">
    <source>
        <dbReference type="PROSITE" id="PS52040"/>
    </source>
</evidence>
<dbReference type="GO" id="GO:0009330">
    <property type="term" value="C:DNA topoisomerase type II (double strand cut, ATP-hydrolyzing) complex"/>
    <property type="evidence" value="ECO:0007669"/>
    <property type="project" value="TreeGrafter"/>
</dbReference>
<evidence type="ECO:0000313" key="13">
    <source>
        <dbReference type="Proteomes" id="UP000184699"/>
    </source>
</evidence>
<dbReference type="GO" id="GO:0005524">
    <property type="term" value="F:ATP binding"/>
    <property type="evidence" value="ECO:0007669"/>
    <property type="project" value="UniProtKB-UniRule"/>
</dbReference>
<evidence type="ECO:0000256" key="3">
    <source>
        <dbReference type="ARBA" id="ARBA00022741"/>
    </source>
</evidence>
<keyword evidence="3 9" id="KW-0547">Nucleotide-binding</keyword>
<sequence>MINPGGDDIVEGPGIHGKIDQVDLQLEMQRSYLDYAMSVIVGRALPDVRDGMKPVHRRVIYAMYDGGYRPDRAFSKCARVVGDVMGQFHPHGDTAIYDALVRLVQPWSLRYPLALGQGNFGSPGNDGAAAPRYTETKMAPLALEMVRDIEKETVDFQDNYDGRTQEPSILPARFPNLLVNGSVGIAVGMATNIPPHNLREVASGAQWYLEHPEASREELQEALIQRIKGPDFPTGAQILGVKGINDAYRTGRGSITMRAVVSVEELQGRTCLVVTELPYQVNPDNLAIKIADLVKDGKVGGIADIRDETSGRTGQRLVIVLKRDAVAKVVLNNLYKHTSLQENFGANMLAIVDGVPRTLSIDGFIAHWVDHQIEVIVRRTQYLLREAEARMHILRGYLKALDALDEVIALIRASATVDDARDGLKNLLEIDDIQADAILAMQLRRLAALERQKIIDEAETIQAEITDYQDILARPERQRTIVSTELADIVAKYGDERRTHIMPGFDGDMSVEDLIPEEEMVVTVTRGGYVKRTRSDNYRSQHRGGKGVKGAQLRADDVVEHFFVTTTHHWLLFFTNMGRVYRAKAYEIQEAGRDAKGQHVANLLEMQPDEQIAEILDIRDYSVAQYLVLATREGLVKKTELTAYDTNRSRGVIAINLREGDELVSAMLADEHDEILLVSKKGMSLRFEATDEALRPMGRSTSGVKGMSFRAGDQLLEASVVAASLTDGAEAEEAEASAGDEARYVFVVTEGGYAKRTAVDQYRLQNRGGLGIKVAKLNEDRGDLAGALIVGRDDEVLVVLASGKVVRSDVAEVPAKGRDTMGVVFAKFANDDRIIAIAKNSERNLVEEAAESEAAEPAREE</sequence>
<evidence type="ECO:0000256" key="1">
    <source>
        <dbReference type="ARBA" id="ARBA00000185"/>
    </source>
</evidence>
<comment type="similarity">
    <text evidence="2 9">Belongs to the type II topoisomerase GyrA/ParC subunit family.</text>
</comment>
<dbReference type="NCBIfam" id="NF004043">
    <property type="entry name" value="PRK05560.1"/>
    <property type="match status" value="1"/>
</dbReference>
<keyword evidence="5 9" id="KW-0799">Topoisomerase</keyword>
<dbReference type="GO" id="GO:0005737">
    <property type="term" value="C:cytoplasm"/>
    <property type="evidence" value="ECO:0007669"/>
    <property type="project" value="UniProtKB-SubCell"/>
</dbReference>
<dbReference type="InterPro" id="IPR005743">
    <property type="entry name" value="GyrA"/>
</dbReference>
<evidence type="ECO:0000256" key="7">
    <source>
        <dbReference type="ARBA" id="ARBA00023235"/>
    </source>
</evidence>
<evidence type="ECO:0000256" key="2">
    <source>
        <dbReference type="ARBA" id="ARBA00008263"/>
    </source>
</evidence>
<feature type="domain" description="Topo IIA-type catalytic" evidence="11">
    <location>
        <begin position="45"/>
        <end position="514"/>
    </location>
</feature>
<comment type="subunit">
    <text evidence="9">Heterotetramer, composed of two GyrA and two GyrB chains. In the heterotetramer, GyrA contains the active site tyrosine that forms a transient covalent intermediate with DNA, while GyrB binds cofactors and catalyzes ATP hydrolysis.</text>
</comment>
<comment type="miscellaneous">
    <text evidence="9">Few gyrases are as efficient as E.coli at forming negative supercoils. Not all organisms have 2 type II topoisomerases; in organisms with a single type II topoisomerase this enzyme also has to decatenate newly replicated chromosomes.</text>
</comment>
<protein>
    <recommendedName>
        <fullName evidence="9">DNA gyrase subunit A</fullName>
        <ecNumber evidence="9">5.6.2.2</ecNumber>
    </recommendedName>
</protein>